<comment type="caution">
    <text evidence="1">The sequence shown here is derived from an EMBL/GenBank/DDBJ whole genome shotgun (WGS) entry which is preliminary data.</text>
</comment>
<organism evidence="1 2">
    <name type="scientific">Vaccinium darrowii</name>
    <dbReference type="NCBI Taxonomy" id="229202"/>
    <lineage>
        <taxon>Eukaryota</taxon>
        <taxon>Viridiplantae</taxon>
        <taxon>Streptophyta</taxon>
        <taxon>Embryophyta</taxon>
        <taxon>Tracheophyta</taxon>
        <taxon>Spermatophyta</taxon>
        <taxon>Magnoliopsida</taxon>
        <taxon>eudicotyledons</taxon>
        <taxon>Gunneridae</taxon>
        <taxon>Pentapetalae</taxon>
        <taxon>asterids</taxon>
        <taxon>Ericales</taxon>
        <taxon>Ericaceae</taxon>
        <taxon>Vaccinioideae</taxon>
        <taxon>Vaccinieae</taxon>
        <taxon>Vaccinium</taxon>
    </lineage>
</organism>
<accession>A0ACB7YTG0</accession>
<protein>
    <submittedName>
        <fullName evidence="1">Uncharacterized protein</fullName>
    </submittedName>
</protein>
<proteinExistence type="predicted"/>
<evidence type="ECO:0000313" key="1">
    <source>
        <dbReference type="EMBL" id="KAH7856771.1"/>
    </source>
</evidence>
<gene>
    <name evidence="1" type="ORF">Vadar_005448</name>
</gene>
<reference evidence="1 2" key="1">
    <citation type="journal article" date="2021" name="Hortic Res">
        <title>High-quality reference genome and annotation aids understanding of berry development for evergreen blueberry (Vaccinium darrowii).</title>
        <authorList>
            <person name="Yu J."/>
            <person name="Hulse-Kemp A.M."/>
            <person name="Babiker E."/>
            <person name="Staton M."/>
        </authorList>
    </citation>
    <scope>NUCLEOTIDE SEQUENCE [LARGE SCALE GENOMIC DNA]</scope>
    <source>
        <strain evidence="2">cv. NJ 8807/NJ 8810</strain>
        <tissue evidence="1">Young leaf</tissue>
    </source>
</reference>
<evidence type="ECO:0000313" key="2">
    <source>
        <dbReference type="Proteomes" id="UP000828048"/>
    </source>
</evidence>
<keyword evidence="2" id="KW-1185">Reference proteome</keyword>
<dbReference type="Proteomes" id="UP000828048">
    <property type="component" value="Chromosome 3"/>
</dbReference>
<dbReference type="EMBL" id="CM037153">
    <property type="protein sequence ID" value="KAH7856771.1"/>
    <property type="molecule type" value="Genomic_DNA"/>
</dbReference>
<name>A0ACB7YTG0_9ERIC</name>
<sequence length="183" mass="20656">MEQTNVPVVVAKRLWNIVRVMYYMLRKGISKRKLIVDLNAMLKRGKVVGKAAIHNLVFLHHHSSASNLHSHDGHLSVTAPHDEYEFSCSDSPVHFPFHLISKRNKHRSGALSNAPEIDDDILTASTVKKVLEMPGFGRSPVVRQLRIMDSPGPSRDVGDVDGHVDEAAEEFIERFYSNLRKQL</sequence>